<dbReference type="SUPFAM" id="SSF49599">
    <property type="entry name" value="TRAF domain-like"/>
    <property type="match status" value="1"/>
</dbReference>
<dbReference type="Gene3D" id="1.25.40.420">
    <property type="match status" value="1"/>
</dbReference>
<keyword evidence="5" id="KW-0238">DNA-binding</keyword>
<evidence type="ECO:0000256" key="4">
    <source>
        <dbReference type="ARBA" id="ARBA00023015"/>
    </source>
</evidence>
<dbReference type="Gene3D" id="3.40.1810.10">
    <property type="entry name" value="Transcription factor, MADS-box"/>
    <property type="match status" value="1"/>
</dbReference>
<evidence type="ECO:0000259" key="9">
    <source>
        <dbReference type="PROSITE" id="PS50066"/>
    </source>
</evidence>
<evidence type="ECO:0000256" key="7">
    <source>
        <dbReference type="ARBA" id="ARBA00023242"/>
    </source>
</evidence>
<accession>A0A3L6EAI1</accession>
<dbReference type="SUPFAM" id="SSF55455">
    <property type="entry name" value="SRF-like"/>
    <property type="match status" value="1"/>
</dbReference>
<dbReference type="ExpressionAtlas" id="A0A3L6EAI1">
    <property type="expression patterns" value="baseline and differential"/>
</dbReference>
<comment type="pathway">
    <text evidence="2">Protein modification; protein ubiquitination.</text>
</comment>
<proteinExistence type="inferred from homology"/>
<dbReference type="EMBL" id="NCVQ01000007">
    <property type="protein sequence ID" value="PWZ17939.1"/>
    <property type="molecule type" value="Genomic_DNA"/>
</dbReference>
<comment type="subcellular location">
    <subcellularLocation>
        <location evidence="1">Nucleus</location>
    </subcellularLocation>
</comment>
<dbReference type="Pfam" id="PF00319">
    <property type="entry name" value="SRF-TF"/>
    <property type="match status" value="1"/>
</dbReference>
<dbReference type="GO" id="GO:0016567">
    <property type="term" value="P:protein ubiquitination"/>
    <property type="evidence" value="ECO:0007669"/>
    <property type="project" value="InterPro"/>
</dbReference>
<gene>
    <name evidence="12" type="primary">BPM1_18</name>
    <name evidence="12" type="ORF">Zm00014a_038589</name>
</gene>
<dbReference type="SMART" id="SM00432">
    <property type="entry name" value="MADS"/>
    <property type="match status" value="1"/>
</dbReference>
<dbReference type="GO" id="GO:0005634">
    <property type="term" value="C:nucleus"/>
    <property type="evidence" value="ECO:0007669"/>
    <property type="project" value="UniProtKB-SubCell"/>
</dbReference>
<dbReference type="SUPFAM" id="SSF54695">
    <property type="entry name" value="POZ domain"/>
    <property type="match status" value="1"/>
</dbReference>
<dbReference type="Pfam" id="PF00651">
    <property type="entry name" value="BTB"/>
    <property type="match status" value="1"/>
</dbReference>
<comment type="caution">
    <text evidence="12">The sequence shown here is derived from an EMBL/GenBank/DDBJ whole genome shotgun (WGS) entry which is preliminary data.</text>
</comment>
<dbReference type="InterPro" id="IPR002083">
    <property type="entry name" value="MATH/TRAF_dom"/>
</dbReference>
<dbReference type="Pfam" id="PF01486">
    <property type="entry name" value="K-box"/>
    <property type="match status" value="1"/>
</dbReference>
<dbReference type="PROSITE" id="PS50066">
    <property type="entry name" value="MADS_BOX_2"/>
    <property type="match status" value="1"/>
</dbReference>
<dbReference type="GO" id="GO:0045944">
    <property type="term" value="P:positive regulation of transcription by RNA polymerase II"/>
    <property type="evidence" value="ECO:0007669"/>
    <property type="project" value="InterPro"/>
</dbReference>
<dbReference type="CDD" id="cd00121">
    <property type="entry name" value="MATH"/>
    <property type="match status" value="1"/>
</dbReference>
<dbReference type="AlphaFoldDB" id="A0A3L6EAI1"/>
<dbReference type="GO" id="GO:0046983">
    <property type="term" value="F:protein dimerization activity"/>
    <property type="evidence" value="ECO:0007669"/>
    <property type="project" value="InterPro"/>
</dbReference>
<feature type="domain" description="K-box" evidence="11">
    <location>
        <begin position="94"/>
        <end position="186"/>
    </location>
</feature>
<evidence type="ECO:0000256" key="6">
    <source>
        <dbReference type="ARBA" id="ARBA00023163"/>
    </source>
</evidence>
<evidence type="ECO:0000256" key="5">
    <source>
        <dbReference type="ARBA" id="ARBA00023125"/>
    </source>
</evidence>
<dbReference type="PANTHER" id="PTHR26379:SF180">
    <property type="entry name" value="TRAF TRANSCRIPTION FACTOR"/>
    <property type="match status" value="1"/>
</dbReference>
<dbReference type="Gene3D" id="2.60.210.10">
    <property type="entry name" value="Apoptosis, Tumor Necrosis Factor Receptor Associated Protein 2, Chain A"/>
    <property type="match status" value="1"/>
</dbReference>
<dbReference type="Gene3D" id="3.30.710.10">
    <property type="entry name" value="Potassium Channel Kv1.1, Chain A"/>
    <property type="match status" value="1"/>
</dbReference>
<dbReference type="InterPro" id="IPR000210">
    <property type="entry name" value="BTB/POZ_dom"/>
</dbReference>
<keyword evidence="4" id="KW-0805">Transcription regulation</keyword>
<dbReference type="Proteomes" id="UP000251960">
    <property type="component" value="Chromosome 6"/>
</dbReference>
<dbReference type="PANTHER" id="PTHR26379">
    <property type="entry name" value="BTB/POZ AND MATH DOMAIN-CONTAINING PROTEIN 1"/>
    <property type="match status" value="1"/>
</dbReference>
<dbReference type="InterPro" id="IPR036879">
    <property type="entry name" value="TF_MADSbox_sf"/>
</dbReference>
<evidence type="ECO:0000256" key="2">
    <source>
        <dbReference type="ARBA" id="ARBA00004906"/>
    </source>
</evidence>
<dbReference type="GO" id="GO:0000977">
    <property type="term" value="F:RNA polymerase II transcription regulatory region sequence-specific DNA binding"/>
    <property type="evidence" value="ECO:0007669"/>
    <property type="project" value="InterPro"/>
</dbReference>
<dbReference type="Pfam" id="PF24570">
    <property type="entry name" value="BACK_BPM_SPOP"/>
    <property type="match status" value="1"/>
</dbReference>
<dbReference type="CDD" id="cd18280">
    <property type="entry name" value="BTB_POZ_BPM_plant"/>
    <property type="match status" value="1"/>
</dbReference>
<evidence type="ECO:0000256" key="1">
    <source>
        <dbReference type="ARBA" id="ARBA00004123"/>
    </source>
</evidence>
<dbReference type="InterPro" id="IPR002487">
    <property type="entry name" value="TF_Kbox"/>
</dbReference>
<dbReference type="InterPro" id="IPR011333">
    <property type="entry name" value="SKP1/BTB/POZ_sf"/>
</dbReference>
<comment type="similarity">
    <text evidence="3">Belongs to the Tdpoz family.</text>
</comment>
<dbReference type="GO" id="GO:0003700">
    <property type="term" value="F:DNA-binding transcription factor activity"/>
    <property type="evidence" value="ECO:0007669"/>
    <property type="project" value="InterPro"/>
</dbReference>
<dbReference type="InterPro" id="IPR033896">
    <property type="entry name" value="MEF2-like_N"/>
</dbReference>
<keyword evidence="8" id="KW-0175">Coiled coil</keyword>
<evidence type="ECO:0000259" key="11">
    <source>
        <dbReference type="PROSITE" id="PS51297"/>
    </source>
</evidence>
<keyword evidence="7" id="KW-0539">Nucleus</keyword>
<organism evidence="12">
    <name type="scientific">Zea mays</name>
    <name type="common">Maize</name>
    <dbReference type="NCBI Taxonomy" id="4577"/>
    <lineage>
        <taxon>Eukaryota</taxon>
        <taxon>Viridiplantae</taxon>
        <taxon>Streptophyta</taxon>
        <taxon>Embryophyta</taxon>
        <taxon>Tracheophyta</taxon>
        <taxon>Spermatophyta</taxon>
        <taxon>Magnoliopsida</taxon>
        <taxon>Liliopsida</taxon>
        <taxon>Poales</taxon>
        <taxon>Poaceae</taxon>
        <taxon>PACMAD clade</taxon>
        <taxon>Panicoideae</taxon>
        <taxon>Andropogonodae</taxon>
        <taxon>Andropogoneae</taxon>
        <taxon>Tripsacinae</taxon>
        <taxon>Zea</taxon>
    </lineage>
</organism>
<dbReference type="PRINTS" id="PR00404">
    <property type="entry name" value="MADSDOMAIN"/>
</dbReference>
<evidence type="ECO:0000256" key="8">
    <source>
        <dbReference type="SAM" id="Coils"/>
    </source>
</evidence>
<dbReference type="InterPro" id="IPR056423">
    <property type="entry name" value="BACK_BPM_SPOP"/>
</dbReference>
<keyword evidence="6" id="KW-0804">Transcription</keyword>
<feature type="domain" description="MADS-box" evidence="9">
    <location>
        <begin position="1"/>
        <end position="61"/>
    </location>
</feature>
<evidence type="ECO:0000259" key="10">
    <source>
        <dbReference type="PROSITE" id="PS50097"/>
    </source>
</evidence>
<dbReference type="PROSITE" id="PS50097">
    <property type="entry name" value="BTB"/>
    <property type="match status" value="1"/>
</dbReference>
<reference evidence="12" key="1">
    <citation type="journal article" date="2018" name="Nat. Genet.">
        <title>Extensive intraspecific gene order and gene structural variations between Mo17 and other maize genomes.</title>
        <authorList>
            <person name="Sun S."/>
            <person name="Zhou Y."/>
            <person name="Chen J."/>
            <person name="Shi J."/>
            <person name="Zhao H."/>
            <person name="Zhao H."/>
            <person name="Song W."/>
            <person name="Zhang M."/>
            <person name="Cui Y."/>
            <person name="Dong X."/>
            <person name="Liu H."/>
            <person name="Ma X."/>
            <person name="Jiao Y."/>
            <person name="Wang B."/>
            <person name="Wei X."/>
            <person name="Stein J.C."/>
            <person name="Glaubitz J.C."/>
            <person name="Lu F."/>
            <person name="Yu G."/>
            <person name="Liang C."/>
            <person name="Fengler K."/>
            <person name="Li B."/>
            <person name="Rafalski A."/>
            <person name="Schnable P.S."/>
            <person name="Ware D.H."/>
            <person name="Buckler E.S."/>
            <person name="Lai J."/>
        </authorList>
    </citation>
    <scope>NUCLEOTIDE SEQUENCE [LARGE SCALE GENOMIC DNA]</scope>
    <source>
        <tissue evidence="12">Seedling</tissue>
    </source>
</reference>
<dbReference type="InterPro" id="IPR008974">
    <property type="entry name" value="TRAF-like"/>
</dbReference>
<dbReference type="SMART" id="SM00225">
    <property type="entry name" value="BTB"/>
    <property type="match status" value="1"/>
</dbReference>
<dbReference type="InterPro" id="IPR045005">
    <property type="entry name" value="BPM1-6"/>
</dbReference>
<protein>
    <submittedName>
        <fullName evidence="12">BTB/POZ and MATH domain-containing protein 1</fullName>
    </submittedName>
</protein>
<feature type="coiled-coil region" evidence="8">
    <location>
        <begin position="94"/>
        <end position="153"/>
    </location>
</feature>
<evidence type="ECO:0000256" key="3">
    <source>
        <dbReference type="ARBA" id="ARBA00010846"/>
    </source>
</evidence>
<name>A0A3L6EAI1_MAIZE</name>
<sequence>MGRGKVEMRRVENRVSRQVTFSKRRKGLLKKADELAVLCGVDVGVVVFSERGKLFEYSSPTSLVDLIRRYEAATSTRLLHQDARCCTDHQSDHQQQMAAEISQLRSECEQLEASLNAYTGGEDLSSVTSVVELLELEQRLESAIGKVRARKDELLVNLTEELQVKTEEHGRHDGPAAAGVEATVAEPPLPQSPSFAYLLAVEEKSAASTMLRLWPPTDEDADDGGSSSPRDLHLWLLDLTWPPSTIMEHDGTNLLAVNEVLRSVHLLKIDGYCATATMSELEFIKSRWCTNGHEWEVRFHPTYKWNGRWVAVKLILISEPLRDKLRVSLSCRMRPNNFQRDLGASYEQSLSHIFPSDSKCSPVLLLMSRAELGSSDYLVEDSLTVECTLTELRGFDASVKDPPLPVPQPQPLRSDLHQHLGELLQSKDGADVTFRVSGESFAAHRVILAARSPVFKAEFFGGMKERSSAYVEIRDMDAAVFRSMLHFIYTDMVPELDGAQDQEPEAAAAMAQHLLVAADRYGLNGLKLICESKLCGGINIGTAATTLALAEQRNCSLLKAKCLEFVTKSPETLDAVLATDGYAHLVESCPLVLTELVRAARGRKI</sequence>
<evidence type="ECO:0000313" key="12">
    <source>
        <dbReference type="EMBL" id="PWZ17939.1"/>
    </source>
</evidence>
<feature type="domain" description="BTB" evidence="10">
    <location>
        <begin position="430"/>
        <end position="497"/>
    </location>
</feature>
<dbReference type="PROSITE" id="PS51297">
    <property type="entry name" value="K_BOX"/>
    <property type="match status" value="1"/>
</dbReference>
<dbReference type="InterPro" id="IPR002100">
    <property type="entry name" value="TF_MADSbox"/>
</dbReference>
<dbReference type="CDD" id="cd00265">
    <property type="entry name" value="MADS_MEF2_like"/>
    <property type="match status" value="1"/>
</dbReference>